<organism evidence="4 5">
    <name type="scientific">Mannheimia haemolytica</name>
    <name type="common">Pasteurella haemolytica</name>
    <dbReference type="NCBI Taxonomy" id="75985"/>
    <lineage>
        <taxon>Bacteria</taxon>
        <taxon>Pseudomonadati</taxon>
        <taxon>Pseudomonadota</taxon>
        <taxon>Gammaproteobacteria</taxon>
        <taxon>Pasteurellales</taxon>
        <taxon>Pasteurellaceae</taxon>
        <taxon>Mannheimia</taxon>
    </lineage>
</organism>
<protein>
    <submittedName>
        <fullName evidence="4">Dihydrodipicolinate reductase</fullName>
        <ecNumber evidence="4">1.17.1.8</ecNumber>
    </submittedName>
</protein>
<evidence type="ECO:0000313" key="5">
    <source>
        <dbReference type="Proteomes" id="UP000254802"/>
    </source>
</evidence>
<dbReference type="Proteomes" id="UP000254802">
    <property type="component" value="Unassembled WGS sequence"/>
</dbReference>
<dbReference type="GO" id="GO:0008839">
    <property type="term" value="F:4-hydroxy-tetrahydrodipicolinate reductase"/>
    <property type="evidence" value="ECO:0007669"/>
    <property type="project" value="UniProtKB-EC"/>
</dbReference>
<name>A0A378N7Q3_MANHA</name>
<sequence length="54" mass="5431">MTLKIGIVGAGGRMGRQLIQAVHNAQGVELGSAFERKGSSLVGSDAGEVAGLVH</sequence>
<reference evidence="4 5" key="1">
    <citation type="submission" date="2018-06" db="EMBL/GenBank/DDBJ databases">
        <authorList>
            <consortium name="Pathogen Informatics"/>
            <person name="Doyle S."/>
        </authorList>
    </citation>
    <scope>NUCLEOTIDE SEQUENCE [LARGE SCALE GENOMIC DNA]</scope>
    <source>
        <strain evidence="4 5">NCTC10638</strain>
    </source>
</reference>
<evidence type="ECO:0000256" key="1">
    <source>
        <dbReference type="ARBA" id="ARBA00022857"/>
    </source>
</evidence>
<feature type="domain" description="Dihydrodipicolinate reductase N-terminal" evidence="3">
    <location>
        <begin position="4"/>
        <end position="52"/>
    </location>
</feature>
<dbReference type="Pfam" id="PF01113">
    <property type="entry name" value="DapB_N"/>
    <property type="match status" value="1"/>
</dbReference>
<dbReference type="EMBL" id="UGPN01000002">
    <property type="protein sequence ID" value="STY63826.1"/>
    <property type="molecule type" value="Genomic_DNA"/>
</dbReference>
<keyword evidence="2 4" id="KW-0560">Oxidoreductase</keyword>
<dbReference type="EC" id="1.17.1.8" evidence="4"/>
<gene>
    <name evidence="4" type="primary">dapB_1</name>
    <name evidence="4" type="ORF">NCTC10638_02998</name>
</gene>
<evidence type="ECO:0000256" key="2">
    <source>
        <dbReference type="ARBA" id="ARBA00023002"/>
    </source>
</evidence>
<dbReference type="InterPro" id="IPR000846">
    <property type="entry name" value="DapB_N"/>
</dbReference>
<keyword evidence="1" id="KW-0521">NADP</keyword>
<evidence type="ECO:0000259" key="3">
    <source>
        <dbReference type="Pfam" id="PF01113"/>
    </source>
</evidence>
<dbReference type="AlphaFoldDB" id="A0A378N7Q3"/>
<proteinExistence type="predicted"/>
<dbReference type="InterPro" id="IPR036291">
    <property type="entry name" value="NAD(P)-bd_dom_sf"/>
</dbReference>
<dbReference type="Gene3D" id="3.40.50.720">
    <property type="entry name" value="NAD(P)-binding Rossmann-like Domain"/>
    <property type="match status" value="1"/>
</dbReference>
<accession>A0A378N7Q3</accession>
<dbReference type="GO" id="GO:0009089">
    <property type="term" value="P:lysine biosynthetic process via diaminopimelate"/>
    <property type="evidence" value="ECO:0007669"/>
    <property type="project" value="InterPro"/>
</dbReference>
<dbReference type="SUPFAM" id="SSF51735">
    <property type="entry name" value="NAD(P)-binding Rossmann-fold domains"/>
    <property type="match status" value="1"/>
</dbReference>
<evidence type="ECO:0000313" key="4">
    <source>
        <dbReference type="EMBL" id="STY63826.1"/>
    </source>
</evidence>